<proteinExistence type="predicted"/>
<protein>
    <submittedName>
        <fullName evidence="2">Uncharacterized protein</fullName>
    </submittedName>
</protein>
<dbReference type="Proteomes" id="UP000266177">
    <property type="component" value="Unassembled WGS sequence"/>
</dbReference>
<dbReference type="EMBL" id="QYZD01000005">
    <property type="protein sequence ID" value="RJG24813.1"/>
    <property type="molecule type" value="Genomic_DNA"/>
</dbReference>
<evidence type="ECO:0000256" key="1">
    <source>
        <dbReference type="SAM" id="Phobius"/>
    </source>
</evidence>
<dbReference type="AlphaFoldDB" id="A0A3A3GJY9"/>
<name>A0A3A3GJY9_PANTH</name>
<evidence type="ECO:0000313" key="2">
    <source>
        <dbReference type="EMBL" id="RJG24813.1"/>
    </source>
</evidence>
<comment type="caution">
    <text evidence="2">The sequence shown here is derived from an EMBL/GenBank/DDBJ whole genome shotgun (WGS) entry which is preliminary data.</text>
</comment>
<evidence type="ECO:0000313" key="3">
    <source>
        <dbReference type="Proteomes" id="UP000266177"/>
    </source>
</evidence>
<organism evidence="2 3">
    <name type="scientific">Paenibacillus thiaminolyticus</name>
    <name type="common">Bacillus thiaminolyticus</name>
    <dbReference type="NCBI Taxonomy" id="49283"/>
    <lineage>
        <taxon>Bacteria</taxon>
        <taxon>Bacillati</taxon>
        <taxon>Bacillota</taxon>
        <taxon>Bacilli</taxon>
        <taxon>Bacillales</taxon>
        <taxon>Paenibacillaceae</taxon>
        <taxon>Paenibacillus</taxon>
    </lineage>
</organism>
<dbReference type="RefSeq" id="WP_119792536.1">
    <property type="nucleotide sequence ID" value="NZ_QYZD01000005.1"/>
</dbReference>
<feature type="transmembrane region" description="Helical" evidence="1">
    <location>
        <begin position="89"/>
        <end position="110"/>
    </location>
</feature>
<gene>
    <name evidence="2" type="ORF">DQX05_08185</name>
</gene>
<sequence>MAVTNNRIRGNPCALLIVVLILVTSIIMPMHVDFHPVTDESPKQVAEPYTHTIVITRPNVRVKFVGPPPIITTPSILKWNTPSEITPHIFHFLAFIAIALKCLFLMPVKFTSAFVDKAMRTAGKAGSKKLNHYDSGGNHIEYQAIGFTGNWSEVFYGDRERRQAGHYYS</sequence>
<feature type="transmembrane region" description="Helical" evidence="1">
    <location>
        <begin position="12"/>
        <end position="32"/>
    </location>
</feature>
<keyword evidence="1" id="KW-1133">Transmembrane helix</keyword>
<keyword evidence="1" id="KW-0472">Membrane</keyword>
<keyword evidence="1" id="KW-0812">Transmembrane</keyword>
<accession>A0A3A3GJY9</accession>
<reference evidence="2 3" key="1">
    <citation type="submission" date="2018-09" db="EMBL/GenBank/DDBJ databases">
        <title>Paenibacillus SK2017-BO5.</title>
        <authorList>
            <person name="Piskunova J.V."/>
            <person name="Dubiley S.A."/>
            <person name="Severinov K.V."/>
        </authorList>
    </citation>
    <scope>NUCLEOTIDE SEQUENCE [LARGE SCALE GENOMIC DNA]</scope>
    <source>
        <strain evidence="2 3">BO5</strain>
    </source>
</reference>
<dbReference type="OrthoDB" id="9904551at2"/>